<sequence length="186" mass="20986">MTDSPFGECNFKLESGSELTAPKIILNTVRTRTVNLHLKYCEEMNYVSVLSDRSCMGLWEAIKPSVRKSMKELDNYAAEGGKAFDDMKTASSILGQIGKGKQWEENVHQLLNDGKQYLKVEYKSSEVSDHCCPFALSHDDQKYSRKCEHTHGRSCTECEQISSVLGLKSNATTIAEYENKDQKDEV</sequence>
<gene>
    <name evidence="1" type="ORF">MGAL_10B086048</name>
</gene>
<organism evidence="1 2">
    <name type="scientific">Mytilus galloprovincialis</name>
    <name type="common">Mediterranean mussel</name>
    <dbReference type="NCBI Taxonomy" id="29158"/>
    <lineage>
        <taxon>Eukaryota</taxon>
        <taxon>Metazoa</taxon>
        <taxon>Spiralia</taxon>
        <taxon>Lophotrochozoa</taxon>
        <taxon>Mollusca</taxon>
        <taxon>Bivalvia</taxon>
        <taxon>Autobranchia</taxon>
        <taxon>Pteriomorphia</taxon>
        <taxon>Mytilida</taxon>
        <taxon>Mytiloidea</taxon>
        <taxon>Mytilidae</taxon>
        <taxon>Mytilinae</taxon>
        <taxon>Mytilus</taxon>
    </lineage>
</organism>
<dbReference type="Proteomes" id="UP000596742">
    <property type="component" value="Unassembled WGS sequence"/>
</dbReference>
<evidence type="ECO:0000313" key="1">
    <source>
        <dbReference type="EMBL" id="VDI01809.1"/>
    </source>
</evidence>
<dbReference type="AlphaFoldDB" id="A0A8B6CAB8"/>
<protein>
    <submittedName>
        <fullName evidence="1">Uncharacterized protein</fullName>
    </submittedName>
</protein>
<dbReference type="EMBL" id="UYJE01001394">
    <property type="protein sequence ID" value="VDI01809.1"/>
    <property type="molecule type" value="Genomic_DNA"/>
</dbReference>
<name>A0A8B6CAB8_MYTGA</name>
<comment type="caution">
    <text evidence="1">The sequence shown here is derived from an EMBL/GenBank/DDBJ whole genome shotgun (WGS) entry which is preliminary data.</text>
</comment>
<proteinExistence type="predicted"/>
<reference evidence="1" key="1">
    <citation type="submission" date="2018-11" db="EMBL/GenBank/DDBJ databases">
        <authorList>
            <person name="Alioto T."/>
            <person name="Alioto T."/>
        </authorList>
    </citation>
    <scope>NUCLEOTIDE SEQUENCE</scope>
</reference>
<keyword evidence="2" id="KW-1185">Reference proteome</keyword>
<accession>A0A8B6CAB8</accession>
<dbReference type="OrthoDB" id="6155183at2759"/>
<evidence type="ECO:0000313" key="2">
    <source>
        <dbReference type="Proteomes" id="UP000596742"/>
    </source>
</evidence>